<dbReference type="Pfam" id="PF00069">
    <property type="entry name" value="Pkinase"/>
    <property type="match status" value="1"/>
</dbReference>
<dbReference type="HOGENOM" id="CLU_438875_0_0_1"/>
<dbReference type="Gene3D" id="2.60.200.20">
    <property type="match status" value="1"/>
</dbReference>
<dbReference type="STRING" id="336963.C4JRJ5"/>
<name>C4JRJ5_UNCRE</name>
<evidence type="ECO:0000256" key="3">
    <source>
        <dbReference type="SAM" id="MobiDB-lite"/>
    </source>
</evidence>
<reference evidence="7" key="1">
    <citation type="journal article" date="2009" name="Genome Res.">
        <title>Comparative genomic analyses of the human fungal pathogens Coccidioides and their relatives.</title>
        <authorList>
            <person name="Sharpton T.J."/>
            <person name="Stajich J.E."/>
            <person name="Rounsley S.D."/>
            <person name="Gardner M.J."/>
            <person name="Wortman J.R."/>
            <person name="Jordar V.S."/>
            <person name="Maiti R."/>
            <person name="Kodira C.D."/>
            <person name="Neafsey D.E."/>
            <person name="Zeng Q."/>
            <person name="Hung C.-Y."/>
            <person name="McMahan C."/>
            <person name="Muszewska A."/>
            <person name="Grynberg M."/>
            <person name="Mandel M.A."/>
            <person name="Kellner E.M."/>
            <person name="Barker B.M."/>
            <person name="Galgiani J.N."/>
            <person name="Orbach M.J."/>
            <person name="Kirkland T.N."/>
            <person name="Cole G.T."/>
            <person name="Henn M.R."/>
            <person name="Birren B.W."/>
            <person name="Taylor J.W."/>
        </authorList>
    </citation>
    <scope>NUCLEOTIDE SEQUENCE [LARGE SCALE GENOMIC DNA]</scope>
    <source>
        <strain evidence="7">UAMH 1704</strain>
    </source>
</reference>
<feature type="domain" description="Protein kinase" evidence="5">
    <location>
        <begin position="180"/>
        <end position="438"/>
    </location>
</feature>
<feature type="compositionally biased region" description="Polar residues" evidence="3">
    <location>
        <begin position="572"/>
        <end position="589"/>
    </location>
</feature>
<dbReference type="InterPro" id="IPR011009">
    <property type="entry name" value="Kinase-like_dom_sf"/>
</dbReference>
<proteinExistence type="inferred from homology"/>
<dbReference type="OrthoDB" id="10252171at2759"/>
<keyword evidence="2" id="KW-0547">Nucleotide-binding</keyword>
<evidence type="ECO:0000313" key="6">
    <source>
        <dbReference type="EMBL" id="EEP80242.1"/>
    </source>
</evidence>
<dbReference type="InterPro" id="IPR053235">
    <property type="entry name" value="Ser_Thr_kinase"/>
</dbReference>
<evidence type="ECO:0000256" key="2">
    <source>
        <dbReference type="PROSITE-ProRule" id="PRU10141"/>
    </source>
</evidence>
<dbReference type="Gene3D" id="1.10.510.10">
    <property type="entry name" value="Transferase(Phosphotransferase) domain 1"/>
    <property type="match status" value="1"/>
</dbReference>
<dbReference type="eggNOG" id="KOG0201">
    <property type="taxonomic scope" value="Eukaryota"/>
</dbReference>
<dbReference type="CDD" id="cd00060">
    <property type="entry name" value="FHA"/>
    <property type="match status" value="1"/>
</dbReference>
<dbReference type="InterPro" id="IPR017441">
    <property type="entry name" value="Protein_kinase_ATP_BS"/>
</dbReference>
<dbReference type="InterPro" id="IPR008984">
    <property type="entry name" value="SMAD_FHA_dom_sf"/>
</dbReference>
<evidence type="ECO:0000256" key="1">
    <source>
        <dbReference type="ARBA" id="ARBA00005575"/>
    </source>
</evidence>
<dbReference type="GO" id="GO:0004674">
    <property type="term" value="F:protein serine/threonine kinase activity"/>
    <property type="evidence" value="ECO:0007669"/>
    <property type="project" value="TreeGrafter"/>
</dbReference>
<dbReference type="KEGG" id="ure:UREG_05084"/>
<dbReference type="InterPro" id="IPR000719">
    <property type="entry name" value="Prot_kinase_dom"/>
</dbReference>
<dbReference type="SMART" id="SM00220">
    <property type="entry name" value="S_TKc"/>
    <property type="match status" value="1"/>
</dbReference>
<dbReference type="AlphaFoldDB" id="C4JRJ5"/>
<dbReference type="OMA" id="THEIDAT"/>
<dbReference type="Proteomes" id="UP000002058">
    <property type="component" value="Unassembled WGS sequence"/>
</dbReference>
<accession>C4JRJ5</accession>
<dbReference type="InParanoid" id="C4JRJ5"/>
<feature type="compositionally biased region" description="Low complexity" evidence="3">
    <location>
        <begin position="590"/>
        <end position="604"/>
    </location>
</feature>
<evidence type="ECO:0000313" key="7">
    <source>
        <dbReference type="Proteomes" id="UP000002058"/>
    </source>
</evidence>
<keyword evidence="2" id="KW-0067">ATP-binding</keyword>
<dbReference type="InterPro" id="IPR000253">
    <property type="entry name" value="FHA_dom"/>
</dbReference>
<dbReference type="RefSeq" id="XP_002584395.1">
    <property type="nucleotide sequence ID" value="XM_002584349.1"/>
</dbReference>
<dbReference type="Pfam" id="PF00498">
    <property type="entry name" value="FHA"/>
    <property type="match status" value="1"/>
</dbReference>
<evidence type="ECO:0000259" key="5">
    <source>
        <dbReference type="PROSITE" id="PS50011"/>
    </source>
</evidence>
<evidence type="ECO:0000259" key="4">
    <source>
        <dbReference type="PROSITE" id="PS50006"/>
    </source>
</evidence>
<dbReference type="PROSITE" id="PS50006">
    <property type="entry name" value="FHA_DOMAIN"/>
    <property type="match status" value="1"/>
</dbReference>
<protein>
    <recommendedName>
        <fullName evidence="8">Protein kinase domain-containing protein</fullName>
    </recommendedName>
</protein>
<dbReference type="PANTHER" id="PTHR24361">
    <property type="entry name" value="MITOGEN-ACTIVATED KINASE KINASE KINASE"/>
    <property type="match status" value="1"/>
</dbReference>
<gene>
    <name evidence="6" type="ORF">UREG_05084</name>
</gene>
<dbReference type="PROSITE" id="PS00107">
    <property type="entry name" value="PROTEIN_KINASE_ATP"/>
    <property type="match status" value="1"/>
</dbReference>
<dbReference type="SUPFAM" id="SSF49879">
    <property type="entry name" value="SMAD/FHA domain"/>
    <property type="match status" value="1"/>
</dbReference>
<evidence type="ECO:0008006" key="8">
    <source>
        <dbReference type="Google" id="ProtNLM"/>
    </source>
</evidence>
<dbReference type="GeneID" id="8439205"/>
<dbReference type="SUPFAM" id="SSF56112">
    <property type="entry name" value="Protein kinase-like (PK-like)"/>
    <property type="match status" value="1"/>
</dbReference>
<feature type="binding site" evidence="2">
    <location>
        <position position="209"/>
    </location>
    <ligand>
        <name>ATP</name>
        <dbReference type="ChEBI" id="CHEBI:30616"/>
    </ligand>
</feature>
<keyword evidence="7" id="KW-1185">Reference proteome</keyword>
<dbReference type="GO" id="GO:0005737">
    <property type="term" value="C:cytoplasm"/>
    <property type="evidence" value="ECO:0007669"/>
    <property type="project" value="TreeGrafter"/>
</dbReference>
<dbReference type="GO" id="GO:0005524">
    <property type="term" value="F:ATP binding"/>
    <property type="evidence" value="ECO:0007669"/>
    <property type="project" value="UniProtKB-UniRule"/>
</dbReference>
<feature type="region of interest" description="Disordered" evidence="3">
    <location>
        <begin position="572"/>
        <end position="623"/>
    </location>
</feature>
<dbReference type="VEuPathDB" id="FungiDB:UREG_05084"/>
<comment type="similarity">
    <text evidence="1">Belongs to the protein kinase superfamily. CAMK Ser/Thr protein kinase family. CHEK2 subfamily.</text>
</comment>
<feature type="domain" description="FHA" evidence="4">
    <location>
        <begin position="60"/>
        <end position="109"/>
    </location>
</feature>
<sequence length="623" mass="68338">MLKLDLENVILFLTPLNDAARGATYLPANKSRVVIDSHDPQHRVISLAFTSPPSNPRKGFVFGSGKKSDIRLNSQSITDPHFSIDLSSNGVTILSNKSLNGTSIGKRTLKNRQIQVIEQNAIIGCAELKFRATTPGRGLAQQLYNMRVTNYWAYKLFGRDMSYATAHTTSISSREKIGKYWEVGNLGSGGFGCVSKLIDSTSGDVFAGKRFINLGNSENRRCAHSEIKTLQQLSHPNIVKFIDQCYPSNGILYLVMEYLPGGSLKSCGRLSRSTVIESLRQCLAGLVYLHGLNIMHRDIKPDNIGVVSLCPLQVKLIDFGLASAEPISRTQCGTVFYFAPELFLGSPYTPAVDIWALGITALELLSGLPKEAGRKLLEDSTSGLNIYAYLNAILETLNDLPEPSIRAFVLGMIESKCLVRWTAERCLEEIRSIEHSDMGNADELMAAIHDWQTPSDNPVPAPNPMDHNMADFNFLDFNPTVRANAANPSRPCQNNMLPTKNVEDVDPAIQQRAPDANPNPPNMPPIVQHLTAAHKLPALPELQDQVRKTSHKPSSVRSSSFVIRNNSLHAATNNITPAVENPQSGDPQTNSVSNSDQSSNSNSEPDSDRDSNQDPEPIAQKID</sequence>
<dbReference type="PROSITE" id="PS50011">
    <property type="entry name" value="PROTEIN_KINASE_DOM"/>
    <property type="match status" value="1"/>
</dbReference>
<organism evidence="6 7">
    <name type="scientific">Uncinocarpus reesii (strain UAMH 1704)</name>
    <dbReference type="NCBI Taxonomy" id="336963"/>
    <lineage>
        <taxon>Eukaryota</taxon>
        <taxon>Fungi</taxon>
        <taxon>Dikarya</taxon>
        <taxon>Ascomycota</taxon>
        <taxon>Pezizomycotina</taxon>
        <taxon>Eurotiomycetes</taxon>
        <taxon>Eurotiomycetidae</taxon>
        <taxon>Onygenales</taxon>
        <taxon>Onygenaceae</taxon>
        <taxon>Uncinocarpus</taxon>
    </lineage>
</organism>
<dbReference type="EMBL" id="CH476617">
    <property type="protein sequence ID" value="EEP80242.1"/>
    <property type="molecule type" value="Genomic_DNA"/>
</dbReference>